<evidence type="ECO:0000313" key="2">
    <source>
        <dbReference type="Proteomes" id="UP000244989"/>
    </source>
</evidence>
<dbReference type="AlphaFoldDB" id="A0A2U1T7R7"/>
<dbReference type="Proteomes" id="UP000244989">
    <property type="component" value="Unassembled WGS sequence"/>
</dbReference>
<comment type="caution">
    <text evidence="1">The sequence shown here is derived from an EMBL/GenBank/DDBJ whole genome shotgun (WGS) entry which is preliminary data.</text>
</comment>
<evidence type="ECO:0000313" key="1">
    <source>
        <dbReference type="EMBL" id="PWC02044.1"/>
    </source>
</evidence>
<keyword evidence="2" id="KW-1185">Reference proteome</keyword>
<reference evidence="2" key="1">
    <citation type="submission" date="2018-04" db="EMBL/GenBank/DDBJ databases">
        <authorList>
            <person name="Liu S."/>
            <person name="Wang Z."/>
            <person name="Li J."/>
        </authorList>
    </citation>
    <scope>NUCLEOTIDE SEQUENCE [LARGE SCALE GENOMIC DNA]</scope>
    <source>
        <strain evidence="2">2189</strain>
    </source>
</reference>
<gene>
    <name evidence="1" type="ORF">DF222_04180</name>
</gene>
<proteinExistence type="predicted"/>
<protein>
    <submittedName>
        <fullName evidence="1">Uncharacterized protein</fullName>
    </submittedName>
</protein>
<accession>A0A2U1T7R7</accession>
<name>A0A2U1T7R7_9CORY</name>
<dbReference type="EMBL" id="QEEZ01000006">
    <property type="protein sequence ID" value="PWC02044.1"/>
    <property type="molecule type" value="Genomic_DNA"/>
</dbReference>
<organism evidence="1 2">
    <name type="scientific">Corynebacterium yudongzhengii</name>
    <dbReference type="NCBI Taxonomy" id="2080740"/>
    <lineage>
        <taxon>Bacteria</taxon>
        <taxon>Bacillati</taxon>
        <taxon>Actinomycetota</taxon>
        <taxon>Actinomycetes</taxon>
        <taxon>Mycobacteriales</taxon>
        <taxon>Corynebacteriaceae</taxon>
        <taxon>Corynebacterium</taxon>
    </lineage>
</organism>
<sequence>MVPKMVPNTGKSARQSSLLRLADVQSVHRENRVPVLCEFGRPWAVIAVFGVLEIAGGAASRSSGGP</sequence>